<dbReference type="Proteomes" id="UP000643672">
    <property type="component" value="Unassembled WGS sequence"/>
</dbReference>
<dbReference type="InterPro" id="IPR016181">
    <property type="entry name" value="Acyl_CoA_acyltransferase"/>
</dbReference>
<dbReference type="EMBL" id="CP024634">
    <property type="protein sequence ID" value="AYQ57140.1"/>
    <property type="molecule type" value="Genomic_DNA"/>
</dbReference>
<evidence type="ECO:0000313" key="3">
    <source>
        <dbReference type="EMBL" id="CAB5498045.1"/>
    </source>
</evidence>
<dbReference type="AlphaFoldDB" id="A0A1J5TUY1"/>
<evidence type="ECO:0000313" key="2">
    <source>
        <dbReference type="EMBL" id="AYQ57140.1"/>
    </source>
</evidence>
<sequence length="225" mass="25618">MKFKNIFFGFLKTLLLAVIFYSGLLYATGGHMFLDLRNYPYTNNDFRPYFFARDESTGDLIKIPDTQNSFTFKTYDLDLPADMKLYRREVRPILRRWKNEDAPPDTDADLSIDLSGQMETNIALDSKSSREVHVAIYDDNIEAVSYVYDAKQTPEIDTIIANPEGLLEGQTTIVKGGGSALLENIVRSYQEDGIERIQLYAIESEYYAKRGWKMEPEEGACGGPS</sequence>
<evidence type="ECO:0000313" key="6">
    <source>
        <dbReference type="Proteomes" id="UP000278334"/>
    </source>
</evidence>
<dbReference type="RefSeq" id="WP_071564428.1">
    <property type="nucleotide sequence ID" value="NZ_CAESAQ020000046.1"/>
</dbReference>
<organism evidence="4 5">
    <name type="scientific">Bathymodiolus thermophilus thioautotrophic gill symbiont</name>
    <dbReference type="NCBI Taxonomy" id="2360"/>
    <lineage>
        <taxon>Bacteria</taxon>
        <taxon>Pseudomonadati</taxon>
        <taxon>Pseudomonadota</taxon>
        <taxon>Gammaproteobacteria</taxon>
        <taxon>sulfur-oxidizing symbionts</taxon>
    </lineage>
</organism>
<feature type="transmembrane region" description="Helical" evidence="1">
    <location>
        <begin position="6"/>
        <end position="27"/>
    </location>
</feature>
<reference evidence="4" key="2">
    <citation type="journal article" date="2017" name="Stand. Genomic Sci.">
        <title>Genome sequence of the sulfur-oxidizing Bathymodiolus thermophilus gill endosymbiont.</title>
        <authorList>
            <person name="Ponnudurai R."/>
            <person name="Sayavedra L."/>
            <person name="Kleiner M."/>
            <person name="Heiden S.E."/>
            <person name="Thurmer A."/>
            <person name="Felbeck H."/>
            <person name="Schluter R."/>
            <person name="Sievert S.M."/>
            <person name="Daniel R."/>
            <person name="Schweder T."/>
            <person name="Markert S."/>
        </authorList>
    </citation>
    <scope>NUCLEOTIDE SEQUENCE</scope>
    <source>
        <strain evidence="4">BAT/CrabSpa'14</strain>
    </source>
</reference>
<dbReference type="SUPFAM" id="SSF55729">
    <property type="entry name" value="Acyl-CoA N-acyltransferases (Nat)"/>
    <property type="match status" value="1"/>
</dbReference>
<keyword evidence="7" id="KW-1185">Reference proteome</keyword>
<keyword evidence="1" id="KW-1133">Transmembrane helix</keyword>
<dbReference type="OrthoDB" id="7678938at2"/>
<protein>
    <submittedName>
        <fullName evidence="4">Uncharacterized protein</fullName>
    </submittedName>
</protein>
<keyword evidence="1" id="KW-0812">Transmembrane</keyword>
<reference evidence="5" key="1">
    <citation type="submission" date="2016-09" db="EMBL/GenBank/DDBJ databases">
        <title>Genome Sequence of Bathymodiolus thermophilus sulfur-oxidizing gill endosymbiont.</title>
        <authorList>
            <person name="Ponnudurai R."/>
            <person name="Kleiner M."/>
            <person name="Sayavedra L."/>
            <person name="Thuermer A."/>
            <person name="Felbeck H."/>
            <person name="Schlueter R."/>
            <person name="Schweder T."/>
            <person name="Markert S."/>
        </authorList>
    </citation>
    <scope>NUCLEOTIDE SEQUENCE [LARGE SCALE GENOMIC DNA]</scope>
    <source>
        <strain evidence="5">BAT/CrabSpa'14</strain>
    </source>
</reference>
<dbReference type="KEGG" id="bthg:MS2017_1454"/>
<reference evidence="3 7" key="4">
    <citation type="submission" date="2020-05" db="EMBL/GenBank/DDBJ databases">
        <authorList>
            <person name="Petersen J."/>
            <person name="Sayavedra L."/>
        </authorList>
    </citation>
    <scope>NUCLEOTIDE SEQUENCE [LARGE SCALE GENOMIC DNA]</scope>
    <source>
        <strain evidence="3">B thermophilus SOXS</strain>
    </source>
</reference>
<evidence type="ECO:0000256" key="1">
    <source>
        <dbReference type="SAM" id="Phobius"/>
    </source>
</evidence>
<accession>A0A1J5TUY1</accession>
<keyword evidence="1" id="KW-0472">Membrane</keyword>
<evidence type="ECO:0000313" key="7">
    <source>
        <dbReference type="Proteomes" id="UP000643672"/>
    </source>
</evidence>
<evidence type="ECO:0000313" key="4">
    <source>
        <dbReference type="EMBL" id="OIR24635.1"/>
    </source>
</evidence>
<dbReference type="Proteomes" id="UP000182798">
    <property type="component" value="Unassembled WGS sequence"/>
</dbReference>
<dbReference type="EMBL" id="CAESAQ020000046">
    <property type="protein sequence ID" value="CAB5498045.1"/>
    <property type="molecule type" value="Genomic_DNA"/>
</dbReference>
<reference evidence="2 6" key="3">
    <citation type="submission" date="2017-11" db="EMBL/GenBank/DDBJ databases">
        <title>Genome sequence of the bacterial symbiont EPR9N from a vent mussel Bathymodiolus thermophilus.</title>
        <authorList>
            <person name="Won Y.-J."/>
        </authorList>
    </citation>
    <scope>NUCLEOTIDE SEQUENCE [LARGE SCALE GENOMIC DNA]</scope>
    <source>
        <strain evidence="2 6">EPR9N</strain>
    </source>
</reference>
<dbReference type="Proteomes" id="UP000278334">
    <property type="component" value="Chromosome"/>
</dbReference>
<gene>
    <name evidence="4" type="ORF">BGC33_11185</name>
    <name evidence="2" type="ORF">MS2017_1454</name>
    <name evidence="3" type="ORF">THERMOS_774</name>
</gene>
<name>A0A1J5TUY1_9GAMM</name>
<evidence type="ECO:0000313" key="5">
    <source>
        <dbReference type="Proteomes" id="UP000182798"/>
    </source>
</evidence>
<dbReference type="EMBL" id="MIQH01000586">
    <property type="protein sequence ID" value="OIR24635.1"/>
    <property type="molecule type" value="Genomic_DNA"/>
</dbReference>
<proteinExistence type="predicted"/>